<comment type="caution">
    <text evidence="4">The sequence shown here is derived from an EMBL/GenBank/DDBJ whole genome shotgun (WGS) entry which is preliminary data.</text>
</comment>
<organism evidence="4 5">
    <name type="scientific">Diplodia intermedia</name>
    <dbReference type="NCBI Taxonomy" id="856260"/>
    <lineage>
        <taxon>Eukaryota</taxon>
        <taxon>Fungi</taxon>
        <taxon>Dikarya</taxon>
        <taxon>Ascomycota</taxon>
        <taxon>Pezizomycotina</taxon>
        <taxon>Dothideomycetes</taxon>
        <taxon>Dothideomycetes incertae sedis</taxon>
        <taxon>Botryosphaeriales</taxon>
        <taxon>Botryosphaeriaceae</taxon>
        <taxon>Diplodia</taxon>
    </lineage>
</organism>
<evidence type="ECO:0000313" key="4">
    <source>
        <dbReference type="EMBL" id="KAL1641407.1"/>
    </source>
</evidence>
<dbReference type="Proteomes" id="UP001521184">
    <property type="component" value="Unassembled WGS sequence"/>
</dbReference>
<reference evidence="4 5" key="1">
    <citation type="journal article" date="2023" name="Plant Dis.">
        <title>First Report of Diplodia intermedia Causing Canker and Dieback Diseases on Apple Trees in Canada.</title>
        <authorList>
            <person name="Ellouze W."/>
            <person name="Ilyukhin E."/>
            <person name="Sulman M."/>
            <person name="Ali S."/>
        </authorList>
    </citation>
    <scope>NUCLEOTIDE SEQUENCE [LARGE SCALE GENOMIC DNA]</scope>
    <source>
        <strain evidence="4 5">M45-28</strain>
    </source>
</reference>
<name>A0ABR3TNY8_9PEZI</name>
<evidence type="ECO:0000256" key="3">
    <source>
        <dbReference type="SAM" id="MobiDB-lite"/>
    </source>
</evidence>
<protein>
    <submittedName>
        <fullName evidence="4">Uncharacterized protein</fullName>
    </submittedName>
</protein>
<dbReference type="InterPro" id="IPR027417">
    <property type="entry name" value="P-loop_NTPase"/>
</dbReference>
<dbReference type="Gene3D" id="3.40.50.300">
    <property type="entry name" value="P-loop containing nucleotide triphosphate hydrolases"/>
    <property type="match status" value="1"/>
</dbReference>
<accession>A0ABR3TNY8</accession>
<dbReference type="InterPro" id="IPR003578">
    <property type="entry name" value="Small_GTPase_Rho"/>
</dbReference>
<evidence type="ECO:0000313" key="5">
    <source>
        <dbReference type="Proteomes" id="UP001521184"/>
    </source>
</evidence>
<dbReference type="PANTHER" id="PTHR24072">
    <property type="entry name" value="RHO FAMILY GTPASE"/>
    <property type="match status" value="1"/>
</dbReference>
<dbReference type="EMBL" id="JAKEKT020000040">
    <property type="protein sequence ID" value="KAL1641407.1"/>
    <property type="molecule type" value="Genomic_DNA"/>
</dbReference>
<keyword evidence="2" id="KW-0342">GTP-binding</keyword>
<feature type="compositionally biased region" description="Polar residues" evidence="3">
    <location>
        <begin position="1"/>
        <end position="18"/>
    </location>
</feature>
<keyword evidence="5" id="KW-1185">Reference proteome</keyword>
<evidence type="ECO:0000256" key="1">
    <source>
        <dbReference type="ARBA" id="ARBA00022741"/>
    </source>
</evidence>
<evidence type="ECO:0000256" key="2">
    <source>
        <dbReference type="ARBA" id="ARBA00023134"/>
    </source>
</evidence>
<proteinExistence type="predicted"/>
<sequence length="124" mass="14390">MLEKSNWSGQRPTGNSNPFVLDATGELDEDERQLIRERITGRQCIWARPQTDVFLIRFSIVNSPSFNNVKAKVCFAPFHPKLYTRLILMLPEQWFPEIEHHGPIILVGTKLDLRDDEATRKSVR</sequence>
<keyword evidence="1" id="KW-0547">Nucleotide-binding</keyword>
<gene>
    <name evidence="4" type="ORF">SLS58_006108</name>
</gene>
<feature type="region of interest" description="Disordered" evidence="3">
    <location>
        <begin position="1"/>
        <end position="22"/>
    </location>
</feature>